<evidence type="ECO:0000256" key="1">
    <source>
        <dbReference type="SAM" id="MobiDB-lite"/>
    </source>
</evidence>
<keyword evidence="3" id="KW-1185">Reference proteome</keyword>
<gene>
    <name evidence="2" type="ORF">H6G92_28015</name>
</gene>
<protein>
    <submittedName>
        <fullName evidence="2">Uncharacterized protein</fullName>
    </submittedName>
</protein>
<accession>A0ABR8IGE7</accession>
<comment type="caution">
    <text evidence="2">The sequence shown here is derived from an EMBL/GenBank/DDBJ whole genome shotgun (WGS) entry which is preliminary data.</text>
</comment>
<feature type="region of interest" description="Disordered" evidence="1">
    <location>
        <begin position="1"/>
        <end position="37"/>
    </location>
</feature>
<dbReference type="EMBL" id="JACJTD010000048">
    <property type="protein sequence ID" value="MBD2650007.1"/>
    <property type="molecule type" value="Genomic_DNA"/>
</dbReference>
<dbReference type="RefSeq" id="WP_176727060.1">
    <property type="nucleotide sequence ID" value="NZ_JACJTD010000048.1"/>
</dbReference>
<sequence length="52" mass="5941">MEILEQTIPQRQGRTNPRVVKKPRSKFPARIPIHTGAGTKRQPLTFFILNTA</sequence>
<name>A0ABR8IGE7_9NOSO</name>
<proteinExistence type="predicted"/>
<reference evidence="2 3" key="1">
    <citation type="journal article" date="2020" name="ISME J.">
        <title>Comparative genomics reveals insights into cyanobacterial evolution and habitat adaptation.</title>
        <authorList>
            <person name="Chen M.Y."/>
            <person name="Teng W.K."/>
            <person name="Zhao L."/>
            <person name="Hu C.X."/>
            <person name="Zhou Y.K."/>
            <person name="Han B.P."/>
            <person name="Song L.R."/>
            <person name="Shu W.S."/>
        </authorList>
    </citation>
    <scope>NUCLEOTIDE SEQUENCE [LARGE SCALE GENOMIC DNA]</scope>
    <source>
        <strain evidence="2 3">FACHB-393</strain>
    </source>
</reference>
<dbReference type="Proteomes" id="UP000643580">
    <property type="component" value="Unassembled WGS sequence"/>
</dbReference>
<evidence type="ECO:0000313" key="3">
    <source>
        <dbReference type="Proteomes" id="UP000643580"/>
    </source>
</evidence>
<evidence type="ECO:0000313" key="2">
    <source>
        <dbReference type="EMBL" id="MBD2650007.1"/>
    </source>
</evidence>
<organism evidence="2 3">
    <name type="scientific">Nostoc foliaceum FACHB-393</name>
    <dbReference type="NCBI Taxonomy" id="2692915"/>
    <lineage>
        <taxon>Bacteria</taxon>
        <taxon>Bacillati</taxon>
        <taxon>Cyanobacteriota</taxon>
        <taxon>Cyanophyceae</taxon>
        <taxon>Nostocales</taxon>
        <taxon>Nostocaceae</taxon>
        <taxon>Nostoc</taxon>
        <taxon>Nostoc foliaceum</taxon>
    </lineage>
</organism>